<proteinExistence type="inferred from homology"/>
<evidence type="ECO:0000259" key="3">
    <source>
        <dbReference type="Pfam" id="PF14361"/>
    </source>
</evidence>
<dbReference type="InterPro" id="IPR041522">
    <property type="entry name" value="CdaR_GGDEF"/>
</dbReference>
<evidence type="ECO:0000313" key="6">
    <source>
        <dbReference type="EMBL" id="VAZ90288.1"/>
    </source>
</evidence>
<evidence type="ECO:0000259" key="2">
    <source>
        <dbReference type="Pfam" id="PF13556"/>
    </source>
</evidence>
<dbReference type="EMBL" id="UPHM01000026">
    <property type="protein sequence ID" value="VAZ90288.1"/>
    <property type="molecule type" value="Genomic_DNA"/>
</dbReference>
<evidence type="ECO:0000259" key="4">
    <source>
        <dbReference type="Pfam" id="PF17853"/>
    </source>
</evidence>
<reference evidence="5 7" key="1">
    <citation type="submission" date="2017-02" db="EMBL/GenBank/DDBJ databases">
        <title>Mycobacterium kansasii genomes.</title>
        <authorList>
            <person name="Borowka P."/>
            <person name="Strapagiel D."/>
            <person name="Marciniak B."/>
            <person name="Lach J."/>
            <person name="Bakula Z."/>
            <person name="Van Ingen J."/>
            <person name="Safianowska A."/>
            <person name="Brzostek A."/>
            <person name="Dziadek J."/>
            <person name="Jagielski T."/>
        </authorList>
    </citation>
    <scope>NUCLEOTIDE SEQUENCE [LARGE SCALE GENOMIC DNA]</scope>
    <source>
        <strain evidence="5 7">12MK</strain>
    </source>
</reference>
<dbReference type="Gene3D" id="1.10.10.2840">
    <property type="entry name" value="PucR C-terminal helix-turn-helix domain"/>
    <property type="match status" value="1"/>
</dbReference>
<dbReference type="AlphaFoldDB" id="A0A8E2IXK1"/>
<evidence type="ECO:0000313" key="8">
    <source>
        <dbReference type="Proteomes" id="UP000271464"/>
    </source>
</evidence>
<feature type="domain" description="CdaR GGDEF-like" evidence="4">
    <location>
        <begin position="184"/>
        <end position="303"/>
    </location>
</feature>
<name>A0A8E2IXK1_9MYCO</name>
<dbReference type="Proteomes" id="UP000192335">
    <property type="component" value="Unassembled WGS sequence"/>
</dbReference>
<protein>
    <submittedName>
        <fullName evidence="5">PucR family transcriptional regulator</fullName>
    </submittedName>
</protein>
<sequence length="423" mass="47341">MAGRCPEDEALVAESTALIVGRLDDKLADITRSLQEVLVSELPEIGGDGELLALVHDSVKGNLDTFFPAIRHGISIDRIAPPAAALEHARRLAQREVDADFLVRTYRLGHQWLLRIVLEEIRAAKLDAHHALDVFEEITSRSFRYIDRVSRLVLADYHSERDRWLANQNRVRALRVREVIDGSEVDVDEVTNSIRYPLHRIHLSLILWCDESDTANELVGMERTANELASALGSNERPLFVAADRVTGWAWIPLAVETARGVKGRIREFAEARTDAPWIAAGDPLTGVDGFRRSHRQAQLARAVVLASGSHPRAVTMYNDPGLVVAAQFCADLEHTRAWVRDVLGPLASATDSDERMRETLRSFLRTGSSLKATADELHLHVNSVKYRVQRALERRGKPITDDRLDVEVTLLLCNWFDTAVLS</sequence>
<evidence type="ECO:0000313" key="5">
    <source>
        <dbReference type="EMBL" id="ORC09001.1"/>
    </source>
</evidence>
<evidence type="ECO:0000313" key="7">
    <source>
        <dbReference type="Proteomes" id="UP000192335"/>
    </source>
</evidence>
<dbReference type="Pfam" id="PF13556">
    <property type="entry name" value="HTH_30"/>
    <property type="match status" value="1"/>
</dbReference>
<dbReference type="Pfam" id="PF14361">
    <property type="entry name" value="RsbRD_N"/>
    <property type="match status" value="1"/>
</dbReference>
<evidence type="ECO:0000256" key="1">
    <source>
        <dbReference type="ARBA" id="ARBA00006754"/>
    </source>
</evidence>
<dbReference type="GeneID" id="66600230"/>
<dbReference type="OrthoDB" id="3663486at2"/>
<accession>A0A8E2IXK1</accession>
<reference evidence="6 8" key="2">
    <citation type="submission" date="2018-09" db="EMBL/GenBank/DDBJ databases">
        <authorList>
            <person name="Tagini F."/>
        </authorList>
    </citation>
    <scope>NUCLEOTIDE SEQUENCE [LARGE SCALE GENOMIC DNA]</scope>
    <source>
        <strain evidence="6 8">MK4</strain>
    </source>
</reference>
<dbReference type="Proteomes" id="UP000271464">
    <property type="component" value="Unassembled WGS sequence"/>
</dbReference>
<dbReference type="InterPro" id="IPR025736">
    <property type="entry name" value="PucR_C-HTH_dom"/>
</dbReference>
<organism evidence="5 7">
    <name type="scientific">Mycobacterium persicum</name>
    <dbReference type="NCBI Taxonomy" id="1487726"/>
    <lineage>
        <taxon>Bacteria</taxon>
        <taxon>Bacillati</taxon>
        <taxon>Actinomycetota</taxon>
        <taxon>Actinomycetes</taxon>
        <taxon>Mycobacteriales</taxon>
        <taxon>Mycobacteriaceae</taxon>
        <taxon>Mycobacterium</taxon>
    </lineage>
</organism>
<dbReference type="PANTHER" id="PTHR33744">
    <property type="entry name" value="CARBOHYDRATE DIACID REGULATOR"/>
    <property type="match status" value="1"/>
</dbReference>
<feature type="domain" description="RsbT co-antagonist protein RsbRD N-terminal" evidence="3">
    <location>
        <begin position="29"/>
        <end position="172"/>
    </location>
</feature>
<comment type="similarity">
    <text evidence="1">Belongs to the CdaR family.</text>
</comment>
<comment type="caution">
    <text evidence="5">The sequence shown here is derived from an EMBL/GenBank/DDBJ whole genome shotgun (WGS) entry which is preliminary data.</text>
</comment>
<dbReference type="InterPro" id="IPR042070">
    <property type="entry name" value="PucR_C-HTH_sf"/>
</dbReference>
<gene>
    <name evidence="5" type="ORF">B4U45_22800</name>
    <name evidence="6" type="ORF">LAUMK4_01344</name>
</gene>
<keyword evidence="8" id="KW-1185">Reference proteome</keyword>
<dbReference type="PANTHER" id="PTHR33744:SF1">
    <property type="entry name" value="DNA-BINDING TRANSCRIPTIONAL ACTIVATOR ADER"/>
    <property type="match status" value="1"/>
</dbReference>
<dbReference type="RefSeq" id="WP_075546560.1">
    <property type="nucleotide sequence ID" value="NZ_LWCM01000078.1"/>
</dbReference>
<dbReference type="Pfam" id="PF17853">
    <property type="entry name" value="GGDEF_2"/>
    <property type="match status" value="1"/>
</dbReference>
<feature type="domain" description="PucR C-terminal helix-turn-helix" evidence="2">
    <location>
        <begin position="358"/>
        <end position="411"/>
    </location>
</feature>
<dbReference type="InterPro" id="IPR051448">
    <property type="entry name" value="CdaR-like_regulators"/>
</dbReference>
<dbReference type="EMBL" id="MWQA01000001">
    <property type="protein sequence ID" value="ORC09001.1"/>
    <property type="molecule type" value="Genomic_DNA"/>
</dbReference>
<dbReference type="InterPro" id="IPR025751">
    <property type="entry name" value="RsbRD_N_dom"/>
</dbReference>